<accession>A0A1W1C9B2</accession>
<dbReference type="EMBL" id="FPHN01000142">
    <property type="protein sequence ID" value="SFV62344.1"/>
    <property type="molecule type" value="Genomic_DNA"/>
</dbReference>
<dbReference type="InterPro" id="IPR004504">
    <property type="entry name" value="DNA_repair_RadA"/>
</dbReference>
<gene>
    <name evidence="12" type="ORF">MNB_SV-14-271</name>
</gene>
<dbReference type="GO" id="GO:0005829">
    <property type="term" value="C:cytosol"/>
    <property type="evidence" value="ECO:0007669"/>
    <property type="project" value="TreeGrafter"/>
</dbReference>
<evidence type="ECO:0000256" key="2">
    <source>
        <dbReference type="ARBA" id="ARBA00022741"/>
    </source>
</evidence>
<evidence type="ECO:0000256" key="9">
    <source>
        <dbReference type="ARBA" id="ARBA00023125"/>
    </source>
</evidence>
<keyword evidence="8" id="KW-0346">Stress response</keyword>
<dbReference type="FunFam" id="3.40.50.300:FF:000050">
    <property type="entry name" value="DNA repair protein RadA"/>
    <property type="match status" value="1"/>
</dbReference>
<dbReference type="Pfam" id="PF13541">
    <property type="entry name" value="ChlI"/>
    <property type="match status" value="1"/>
</dbReference>
<dbReference type="PANTHER" id="PTHR32472">
    <property type="entry name" value="DNA REPAIR PROTEIN RADA"/>
    <property type="match status" value="1"/>
</dbReference>
<name>A0A1W1C9B2_9ZZZZ</name>
<dbReference type="InterPro" id="IPR003593">
    <property type="entry name" value="AAA+_ATPase"/>
</dbReference>
<feature type="domain" description="RecA family profile 1" evidence="11">
    <location>
        <begin position="69"/>
        <end position="218"/>
    </location>
</feature>
<dbReference type="GO" id="GO:0000725">
    <property type="term" value="P:recombinational repair"/>
    <property type="evidence" value="ECO:0007669"/>
    <property type="project" value="TreeGrafter"/>
</dbReference>
<evidence type="ECO:0000256" key="10">
    <source>
        <dbReference type="ARBA" id="ARBA00023204"/>
    </source>
</evidence>
<evidence type="ECO:0000256" key="7">
    <source>
        <dbReference type="ARBA" id="ARBA00022840"/>
    </source>
</evidence>
<dbReference type="AlphaFoldDB" id="A0A1W1C9B2"/>
<keyword evidence="1" id="KW-0479">Metal-binding</keyword>
<dbReference type="InterPro" id="IPR041166">
    <property type="entry name" value="Rubredoxin_2"/>
</dbReference>
<keyword evidence="6" id="KW-0862">Zinc</keyword>
<keyword evidence="5" id="KW-0378">Hydrolase</keyword>
<sequence length="449" mass="49456">MAKKKTLFECQACGFQSPRWLGKCTGCNQWDTMVELTTEQIKFVEETKKNSSSPKTQKAISITKIQQENIQRFSSGSKELDLVLGGGIVSGSLTLIGGSPGIGKSTLLLKIAGNLAKNNLAVLYVSGEESAGQIKLRADRLNANEKELYLLPEINLQTILNEIQSKNYYFIIIDSIQTLYSEDTPSAPGSVTQVRTITFELMRVAKSLDIPIFIIGHITKDGAIAGPRVLEHMVDTVLYFEGDPNSELRLLRGFKNRFGSTNEVGIFEMSKNGLLDAKTMAGRFFNKDKLASGSALTVIMEGSRPIIIEIQALVSEAYGHPKRSSTGFDNNRLNMLLALLEKKLDLPLGTYDVYVNISGGIKINEPSADLAIIASILSSYRDRELSSETLFLGEVSLTGEIREIPALGQRLKEMEMQGFKKAIIPTKPLEKSAIKCFIANEVSKVVEWM</sequence>
<dbReference type="Gene3D" id="3.30.230.10">
    <property type="match status" value="1"/>
</dbReference>
<dbReference type="GO" id="GO:0005524">
    <property type="term" value="F:ATP binding"/>
    <property type="evidence" value="ECO:0007669"/>
    <property type="project" value="UniProtKB-KW"/>
</dbReference>
<dbReference type="InterPro" id="IPR020568">
    <property type="entry name" value="Ribosomal_Su5_D2-typ_SF"/>
</dbReference>
<dbReference type="PANTHER" id="PTHR32472:SF10">
    <property type="entry name" value="DNA REPAIR PROTEIN RADA-LIKE PROTEIN"/>
    <property type="match status" value="1"/>
</dbReference>
<dbReference type="GO" id="GO:0140664">
    <property type="term" value="F:ATP-dependent DNA damage sensor activity"/>
    <property type="evidence" value="ECO:0007669"/>
    <property type="project" value="InterPro"/>
</dbReference>
<dbReference type="PROSITE" id="PS50162">
    <property type="entry name" value="RECA_2"/>
    <property type="match status" value="1"/>
</dbReference>
<dbReference type="InterPro" id="IPR020588">
    <property type="entry name" value="RecA_ATP-bd"/>
</dbReference>
<evidence type="ECO:0000256" key="6">
    <source>
        <dbReference type="ARBA" id="ARBA00022833"/>
    </source>
</evidence>
<keyword evidence="4" id="KW-0863">Zinc-finger</keyword>
<reference evidence="12" key="1">
    <citation type="submission" date="2016-10" db="EMBL/GenBank/DDBJ databases">
        <authorList>
            <person name="de Groot N.N."/>
        </authorList>
    </citation>
    <scope>NUCLEOTIDE SEQUENCE</scope>
</reference>
<keyword evidence="10" id="KW-0234">DNA repair</keyword>
<dbReference type="Pfam" id="PF18073">
    <property type="entry name" value="Zn_ribbon_LapB"/>
    <property type="match status" value="1"/>
</dbReference>
<proteinExistence type="inferred from homology"/>
<dbReference type="HAMAP" id="MF_01498">
    <property type="entry name" value="RadA_bact"/>
    <property type="match status" value="1"/>
</dbReference>
<evidence type="ECO:0000256" key="1">
    <source>
        <dbReference type="ARBA" id="ARBA00022723"/>
    </source>
</evidence>
<evidence type="ECO:0000256" key="5">
    <source>
        <dbReference type="ARBA" id="ARBA00022801"/>
    </source>
</evidence>
<dbReference type="Pfam" id="PF13481">
    <property type="entry name" value="AAA_25"/>
    <property type="match status" value="1"/>
</dbReference>
<evidence type="ECO:0000256" key="8">
    <source>
        <dbReference type="ARBA" id="ARBA00023016"/>
    </source>
</evidence>
<dbReference type="InterPro" id="IPR027417">
    <property type="entry name" value="P-loop_NTPase"/>
</dbReference>
<dbReference type="NCBIfam" id="TIGR00416">
    <property type="entry name" value="sms"/>
    <property type="match status" value="1"/>
</dbReference>
<dbReference type="Gene3D" id="3.40.50.300">
    <property type="entry name" value="P-loop containing nucleotide triphosphate hydrolases"/>
    <property type="match status" value="1"/>
</dbReference>
<dbReference type="GO" id="GO:0016787">
    <property type="term" value="F:hydrolase activity"/>
    <property type="evidence" value="ECO:0007669"/>
    <property type="project" value="UniProtKB-KW"/>
</dbReference>
<dbReference type="GO" id="GO:0008270">
    <property type="term" value="F:zinc ion binding"/>
    <property type="evidence" value="ECO:0007669"/>
    <property type="project" value="UniProtKB-KW"/>
</dbReference>
<dbReference type="GO" id="GO:0003684">
    <property type="term" value="F:damaged DNA binding"/>
    <property type="evidence" value="ECO:0007669"/>
    <property type="project" value="InterPro"/>
</dbReference>
<evidence type="ECO:0000256" key="4">
    <source>
        <dbReference type="ARBA" id="ARBA00022771"/>
    </source>
</evidence>
<keyword evidence="2" id="KW-0547">Nucleotide-binding</keyword>
<keyword evidence="9" id="KW-0238">DNA-binding</keyword>
<dbReference type="InterPro" id="IPR014721">
    <property type="entry name" value="Ribsml_uS5_D2-typ_fold_subgr"/>
</dbReference>
<dbReference type="PRINTS" id="PR01874">
    <property type="entry name" value="DNAREPAIRADA"/>
</dbReference>
<dbReference type="SMART" id="SM00382">
    <property type="entry name" value="AAA"/>
    <property type="match status" value="1"/>
</dbReference>
<keyword evidence="7" id="KW-0067">ATP-binding</keyword>
<evidence type="ECO:0000313" key="12">
    <source>
        <dbReference type="EMBL" id="SFV62344.1"/>
    </source>
</evidence>
<keyword evidence="3" id="KW-0227">DNA damage</keyword>
<evidence type="ECO:0000259" key="11">
    <source>
        <dbReference type="PROSITE" id="PS50162"/>
    </source>
</evidence>
<protein>
    <submittedName>
        <fullName evidence="12">DNA repair protein RadA</fullName>
    </submittedName>
</protein>
<organism evidence="12">
    <name type="scientific">hydrothermal vent metagenome</name>
    <dbReference type="NCBI Taxonomy" id="652676"/>
    <lineage>
        <taxon>unclassified sequences</taxon>
        <taxon>metagenomes</taxon>
        <taxon>ecological metagenomes</taxon>
    </lineage>
</organism>
<dbReference type="CDD" id="cd01121">
    <property type="entry name" value="RadA_SMS_N"/>
    <property type="match status" value="1"/>
</dbReference>
<dbReference type="SUPFAM" id="SSF52540">
    <property type="entry name" value="P-loop containing nucleoside triphosphate hydrolases"/>
    <property type="match status" value="1"/>
</dbReference>
<dbReference type="SUPFAM" id="SSF54211">
    <property type="entry name" value="Ribosomal protein S5 domain 2-like"/>
    <property type="match status" value="1"/>
</dbReference>
<evidence type="ECO:0000256" key="3">
    <source>
        <dbReference type="ARBA" id="ARBA00022763"/>
    </source>
</evidence>